<evidence type="ECO:0000313" key="2">
    <source>
        <dbReference type="Proteomes" id="UP000634136"/>
    </source>
</evidence>
<gene>
    <name evidence="1" type="ORF">G2W53_029399</name>
</gene>
<dbReference type="AlphaFoldDB" id="A0A834T5H8"/>
<dbReference type="EMBL" id="JAAIUW010000009">
    <property type="protein sequence ID" value="KAF7815430.1"/>
    <property type="molecule type" value="Genomic_DNA"/>
</dbReference>
<organism evidence="1 2">
    <name type="scientific">Senna tora</name>
    <dbReference type="NCBI Taxonomy" id="362788"/>
    <lineage>
        <taxon>Eukaryota</taxon>
        <taxon>Viridiplantae</taxon>
        <taxon>Streptophyta</taxon>
        <taxon>Embryophyta</taxon>
        <taxon>Tracheophyta</taxon>
        <taxon>Spermatophyta</taxon>
        <taxon>Magnoliopsida</taxon>
        <taxon>eudicotyledons</taxon>
        <taxon>Gunneridae</taxon>
        <taxon>Pentapetalae</taxon>
        <taxon>rosids</taxon>
        <taxon>fabids</taxon>
        <taxon>Fabales</taxon>
        <taxon>Fabaceae</taxon>
        <taxon>Caesalpinioideae</taxon>
        <taxon>Cassia clade</taxon>
        <taxon>Senna</taxon>
    </lineage>
</organism>
<name>A0A834T5H8_9FABA</name>
<keyword evidence="2" id="KW-1185">Reference proteome</keyword>
<accession>A0A834T5H8</accession>
<comment type="caution">
    <text evidence="1">The sequence shown here is derived from an EMBL/GenBank/DDBJ whole genome shotgun (WGS) entry which is preliminary data.</text>
</comment>
<sequence length="73" mass="8022">MATTILGASCFRTKGRNDAQENNEEIGKLTTMASQSPSAFNGFIETQMKCLVQRSHARGFLVEKRQGSLLVLC</sequence>
<proteinExistence type="predicted"/>
<reference evidence="1" key="1">
    <citation type="submission" date="2020-09" db="EMBL/GenBank/DDBJ databases">
        <title>Genome-Enabled Discovery of Anthraquinone Biosynthesis in Senna tora.</title>
        <authorList>
            <person name="Kang S.-H."/>
            <person name="Pandey R.P."/>
            <person name="Lee C.-M."/>
            <person name="Sim J.-S."/>
            <person name="Jeong J.-T."/>
            <person name="Choi B.-S."/>
            <person name="Jung M."/>
            <person name="Ginzburg D."/>
            <person name="Zhao K."/>
            <person name="Won S.Y."/>
            <person name="Oh T.-J."/>
            <person name="Yu Y."/>
            <person name="Kim N.-H."/>
            <person name="Lee O.R."/>
            <person name="Lee T.-H."/>
            <person name="Bashyal P."/>
            <person name="Kim T.-S."/>
            <person name="Lee W.-H."/>
            <person name="Kawkins C."/>
            <person name="Kim C.-K."/>
            <person name="Kim J.S."/>
            <person name="Ahn B.O."/>
            <person name="Rhee S.Y."/>
            <person name="Sohng J.K."/>
        </authorList>
    </citation>
    <scope>NUCLEOTIDE SEQUENCE</scope>
    <source>
        <tissue evidence="1">Leaf</tissue>
    </source>
</reference>
<protein>
    <submittedName>
        <fullName evidence="1">Scarecrow-like protein 6</fullName>
    </submittedName>
</protein>
<dbReference type="Proteomes" id="UP000634136">
    <property type="component" value="Unassembled WGS sequence"/>
</dbReference>
<evidence type="ECO:0000313" key="1">
    <source>
        <dbReference type="EMBL" id="KAF7815430.1"/>
    </source>
</evidence>